<dbReference type="InterPro" id="IPR008309">
    <property type="entry name" value="YdbL"/>
</dbReference>
<dbReference type="Pfam" id="PF07027">
    <property type="entry name" value="DUF1318"/>
    <property type="match status" value="1"/>
</dbReference>
<organism evidence="3 4">
    <name type="scientific">Flavisphingopyxis soli</name>
    <dbReference type="NCBI Taxonomy" id="2601267"/>
    <lineage>
        <taxon>Bacteria</taxon>
        <taxon>Pseudomonadati</taxon>
        <taxon>Pseudomonadota</taxon>
        <taxon>Alphaproteobacteria</taxon>
        <taxon>Sphingomonadales</taxon>
        <taxon>Sphingopyxidaceae</taxon>
        <taxon>Flavisphingopyxis</taxon>
    </lineage>
</organism>
<name>A0A5C6UNZ9_9SPHN</name>
<dbReference type="AlphaFoldDB" id="A0A5C6UNZ9"/>
<accession>A0A5C6UNZ9</accession>
<dbReference type="RefSeq" id="WP_147122323.1">
    <property type="nucleotide sequence ID" value="NZ_VOPY01000001.1"/>
</dbReference>
<gene>
    <name evidence="3" type="ORF">FSZ31_06300</name>
</gene>
<feature type="region of interest" description="Disordered" evidence="1">
    <location>
        <begin position="101"/>
        <end position="127"/>
    </location>
</feature>
<evidence type="ECO:0000313" key="4">
    <source>
        <dbReference type="Proteomes" id="UP000321129"/>
    </source>
</evidence>
<proteinExistence type="predicted"/>
<protein>
    <submittedName>
        <fullName evidence="3">DUF1318 domain-containing protein</fullName>
    </submittedName>
</protein>
<reference evidence="3 4" key="1">
    <citation type="submission" date="2019-08" db="EMBL/GenBank/DDBJ databases">
        <title>Sphingorhabdus soil sp. nov., isolated from arctic soil.</title>
        <authorList>
            <person name="Liu Y."/>
        </authorList>
    </citation>
    <scope>NUCLEOTIDE SEQUENCE [LARGE SCALE GENOMIC DNA]</scope>
    <source>
        <strain evidence="3 4">D-2Q-5-6</strain>
    </source>
</reference>
<dbReference type="OrthoDB" id="7474881at2"/>
<comment type="caution">
    <text evidence="3">The sequence shown here is derived from an EMBL/GenBank/DDBJ whole genome shotgun (WGS) entry which is preliminary data.</text>
</comment>
<keyword evidence="4" id="KW-1185">Reference proteome</keyword>
<sequence length="127" mass="13704">MYRYAKWMAGSVALAMLATAGAAYAQRDPAYESARQSGVIGELPTGYLGFVVTPTAAVRAMVDDINIKRKAAYTQRAAATNSTVEQFAFTTGCNLIAKTAPGEKYQSPDGVWRTRGSEPPMRDSRCL</sequence>
<evidence type="ECO:0000256" key="2">
    <source>
        <dbReference type="SAM" id="SignalP"/>
    </source>
</evidence>
<keyword evidence="2" id="KW-0732">Signal</keyword>
<feature type="signal peptide" evidence="2">
    <location>
        <begin position="1"/>
        <end position="25"/>
    </location>
</feature>
<evidence type="ECO:0000256" key="1">
    <source>
        <dbReference type="SAM" id="MobiDB-lite"/>
    </source>
</evidence>
<evidence type="ECO:0000313" key="3">
    <source>
        <dbReference type="EMBL" id="TXC74304.1"/>
    </source>
</evidence>
<feature type="chain" id="PRO_5022755482" evidence="2">
    <location>
        <begin position="26"/>
        <end position="127"/>
    </location>
</feature>
<dbReference type="Proteomes" id="UP000321129">
    <property type="component" value="Unassembled WGS sequence"/>
</dbReference>
<dbReference type="EMBL" id="VOPY01000001">
    <property type="protein sequence ID" value="TXC74304.1"/>
    <property type="molecule type" value="Genomic_DNA"/>
</dbReference>